<dbReference type="PROSITE" id="PS01359">
    <property type="entry name" value="ZF_PHD_1"/>
    <property type="match status" value="1"/>
</dbReference>
<feature type="coiled-coil region" evidence="4">
    <location>
        <begin position="256"/>
        <end position="352"/>
    </location>
</feature>
<feature type="compositionally biased region" description="Basic and acidic residues" evidence="5">
    <location>
        <begin position="208"/>
        <end position="230"/>
    </location>
</feature>
<name>A0A2I2GRL4_9EURO</name>
<keyword evidence="4" id="KW-0175">Coiled coil</keyword>
<keyword evidence="1" id="KW-0479">Metal-binding</keyword>
<evidence type="ECO:0000313" key="7">
    <source>
        <dbReference type="EMBL" id="PLB55518.1"/>
    </source>
</evidence>
<keyword evidence="8" id="KW-1185">Reference proteome</keyword>
<sequence length="360" mass="40325">MTATPSRSSRPKRRRASPQNTPASTRRKRARGPVDNQTTTEPNENSSTTNANDNDLSAQQNEIQPDIPQPPSGGGLVEPISAILARYKAWRKAGAPHDLRCFECHQETGLLEACETCRRVYHEACKPAEGCFASSPQQQQEEALPPRQWYCPVCVHLGWHVTPPVLTPPQSPVLTPALESGIPGREGSIHADTMQDASSARQSNSGSREVEASVEKEKEKEKEKHTDASRRRSRFDTLSPQVESALWVLYRELESVPLSQRRIANLENEMAQLRQEVRIQKNEIELGRASGSQVRSLQEEVRRLKAELEGRQTSVEELEALKTRNRELEGDVERSRDEVAESARTLAEWKKKLSSLIGDS</sequence>
<comment type="caution">
    <text evidence="7">The sequence shown here is derived from an EMBL/GenBank/DDBJ whole genome shotgun (WGS) entry which is preliminary data.</text>
</comment>
<dbReference type="EMBL" id="MSFO01000001">
    <property type="protein sequence ID" value="PLB55518.1"/>
    <property type="molecule type" value="Genomic_DNA"/>
</dbReference>
<dbReference type="GeneID" id="36562065"/>
<protein>
    <recommendedName>
        <fullName evidence="6">Zinc finger PHD-type domain-containing protein</fullName>
    </recommendedName>
</protein>
<dbReference type="OrthoDB" id="336088at2759"/>
<reference evidence="7 8" key="1">
    <citation type="submission" date="2016-12" db="EMBL/GenBank/DDBJ databases">
        <title>The genomes of Aspergillus section Nigri reveals drivers in fungal speciation.</title>
        <authorList>
            <consortium name="DOE Joint Genome Institute"/>
            <person name="Vesth T.C."/>
            <person name="Nybo J."/>
            <person name="Theobald S."/>
            <person name="Brandl J."/>
            <person name="Frisvad J.C."/>
            <person name="Nielsen K.F."/>
            <person name="Lyhne E.K."/>
            <person name="Kogle M.E."/>
            <person name="Kuo A."/>
            <person name="Riley R."/>
            <person name="Clum A."/>
            <person name="Nolan M."/>
            <person name="Lipzen A."/>
            <person name="Salamov A."/>
            <person name="Henrissat B."/>
            <person name="Wiebenga A."/>
            <person name="De Vries R.P."/>
            <person name="Grigoriev I.V."/>
            <person name="Mortensen U.H."/>
            <person name="Andersen M.R."/>
            <person name="Baker S.E."/>
        </authorList>
    </citation>
    <scope>NUCLEOTIDE SEQUENCE [LARGE SCALE GENOMIC DNA]</scope>
    <source>
        <strain evidence="7 8">IBT 23096</strain>
    </source>
</reference>
<dbReference type="AlphaFoldDB" id="A0A2I2GRL4"/>
<feature type="compositionally biased region" description="Polar residues" evidence="5">
    <location>
        <begin position="53"/>
        <end position="63"/>
    </location>
</feature>
<dbReference type="SUPFAM" id="SSF57903">
    <property type="entry name" value="FYVE/PHD zinc finger"/>
    <property type="match status" value="1"/>
</dbReference>
<dbReference type="InterPro" id="IPR019786">
    <property type="entry name" value="Zinc_finger_PHD-type_CS"/>
</dbReference>
<feature type="compositionally biased region" description="Polar residues" evidence="5">
    <location>
        <begin position="195"/>
        <end position="207"/>
    </location>
</feature>
<gene>
    <name evidence="7" type="ORF">P170DRAFT_506100</name>
</gene>
<dbReference type="Gene3D" id="3.30.40.10">
    <property type="entry name" value="Zinc/RING finger domain, C3HC4 (zinc finger)"/>
    <property type="match status" value="1"/>
</dbReference>
<feature type="compositionally biased region" description="Low complexity" evidence="5">
    <location>
        <begin position="36"/>
        <end position="52"/>
    </location>
</feature>
<keyword evidence="3" id="KW-0862">Zinc</keyword>
<evidence type="ECO:0000256" key="1">
    <source>
        <dbReference type="ARBA" id="ARBA00022723"/>
    </source>
</evidence>
<proteinExistence type="predicted"/>
<keyword evidence="2" id="KW-0863">Zinc-finger</keyword>
<evidence type="ECO:0000256" key="4">
    <source>
        <dbReference type="SAM" id="Coils"/>
    </source>
</evidence>
<dbReference type="Proteomes" id="UP000234275">
    <property type="component" value="Unassembled WGS sequence"/>
</dbReference>
<evidence type="ECO:0000313" key="8">
    <source>
        <dbReference type="Proteomes" id="UP000234275"/>
    </source>
</evidence>
<dbReference type="SMART" id="SM00249">
    <property type="entry name" value="PHD"/>
    <property type="match status" value="1"/>
</dbReference>
<evidence type="ECO:0000259" key="6">
    <source>
        <dbReference type="SMART" id="SM00249"/>
    </source>
</evidence>
<accession>A0A2I2GRL4</accession>
<dbReference type="VEuPathDB" id="FungiDB:P170DRAFT_506100"/>
<evidence type="ECO:0000256" key="3">
    <source>
        <dbReference type="ARBA" id="ARBA00022833"/>
    </source>
</evidence>
<dbReference type="RefSeq" id="XP_024710820.1">
    <property type="nucleotide sequence ID" value="XM_024854359.1"/>
</dbReference>
<evidence type="ECO:0000256" key="5">
    <source>
        <dbReference type="SAM" id="MobiDB-lite"/>
    </source>
</evidence>
<feature type="domain" description="Zinc finger PHD-type" evidence="6">
    <location>
        <begin position="100"/>
        <end position="155"/>
    </location>
</feature>
<dbReference type="InterPro" id="IPR001965">
    <property type="entry name" value="Znf_PHD"/>
</dbReference>
<dbReference type="InterPro" id="IPR013083">
    <property type="entry name" value="Znf_RING/FYVE/PHD"/>
</dbReference>
<organism evidence="7 8">
    <name type="scientific">Aspergillus steynii IBT 23096</name>
    <dbReference type="NCBI Taxonomy" id="1392250"/>
    <lineage>
        <taxon>Eukaryota</taxon>
        <taxon>Fungi</taxon>
        <taxon>Dikarya</taxon>
        <taxon>Ascomycota</taxon>
        <taxon>Pezizomycotina</taxon>
        <taxon>Eurotiomycetes</taxon>
        <taxon>Eurotiomycetidae</taxon>
        <taxon>Eurotiales</taxon>
        <taxon>Aspergillaceae</taxon>
        <taxon>Aspergillus</taxon>
        <taxon>Aspergillus subgen. Circumdati</taxon>
    </lineage>
</organism>
<dbReference type="GO" id="GO:0008270">
    <property type="term" value="F:zinc ion binding"/>
    <property type="evidence" value="ECO:0007669"/>
    <property type="project" value="UniProtKB-KW"/>
</dbReference>
<feature type="region of interest" description="Disordered" evidence="5">
    <location>
        <begin position="1"/>
        <end position="76"/>
    </location>
</feature>
<feature type="region of interest" description="Disordered" evidence="5">
    <location>
        <begin position="176"/>
        <end position="236"/>
    </location>
</feature>
<evidence type="ECO:0000256" key="2">
    <source>
        <dbReference type="ARBA" id="ARBA00022771"/>
    </source>
</evidence>
<dbReference type="InterPro" id="IPR011011">
    <property type="entry name" value="Znf_FYVE_PHD"/>
</dbReference>